<dbReference type="Proteomes" id="UP000250462">
    <property type="component" value="Unassembled WGS sequence"/>
</dbReference>
<gene>
    <name evidence="2" type="ORF">DPM12_02195</name>
</gene>
<dbReference type="Gene3D" id="1.20.58.840">
    <property type="match status" value="1"/>
</dbReference>
<keyword evidence="2" id="KW-0808">Transferase</keyword>
<feature type="domain" description="Aminoglycoside phosphotransferase" evidence="1">
    <location>
        <begin position="66"/>
        <end position="286"/>
    </location>
</feature>
<dbReference type="InterPro" id="IPR011009">
    <property type="entry name" value="Kinase-like_dom_sf"/>
</dbReference>
<dbReference type="OrthoDB" id="115252at2"/>
<sequence>MPAVSDHERVRAWVHEDFGIELENLDLVGAGADLAAQTWCGSAPDGEKYAVKWSGGRTPTGLLLSAHLARYGVSGVAAPVPTLAEGLWSSRAGRRLSVVPWVSDVGALDTEMTAAHWGSYGELLSEVHRTPVTDAVAELLPHEDYTHDRWSTAVRGLHRRLNTPDHEAMEPPTSDDHLTHSLAGAWHDAADLIMTLLDHADQLGETLRGTPAPRVICHGDAHLGNVLIDQHAGTWLIDWDDAVIAPAERDLMFVVGGGVLPFAPVSEHERSWFFDGYGAAEIDPARLAYYQCTRALEDLAETAEQTIDAERYTDDERADALALFHGVLAPTGLARFALASLHELGLTSTTI</sequence>
<evidence type="ECO:0000313" key="2">
    <source>
        <dbReference type="EMBL" id="RAW18990.1"/>
    </source>
</evidence>
<name>A0A329R374_9ACTN</name>
<dbReference type="SUPFAM" id="SSF56112">
    <property type="entry name" value="Protein kinase-like (PK-like)"/>
    <property type="match status" value="1"/>
</dbReference>
<reference evidence="2 3" key="1">
    <citation type="submission" date="2018-06" db="EMBL/GenBank/DDBJ databases">
        <title>Phytoactinopolyspora halophila sp. nov., a novel halophilic actinomycete isolated from a saline soil in China.</title>
        <authorList>
            <person name="Tang S.-K."/>
        </authorList>
    </citation>
    <scope>NUCLEOTIDE SEQUENCE [LARGE SCALE GENOMIC DNA]</scope>
    <source>
        <strain evidence="2 3">YIM 96934</strain>
    </source>
</reference>
<dbReference type="EMBL" id="QMIG01000001">
    <property type="protein sequence ID" value="RAW18990.1"/>
    <property type="molecule type" value="Genomic_DNA"/>
</dbReference>
<dbReference type="Pfam" id="PF01636">
    <property type="entry name" value="APH"/>
    <property type="match status" value="1"/>
</dbReference>
<comment type="caution">
    <text evidence="2">The sequence shown here is derived from an EMBL/GenBank/DDBJ whole genome shotgun (WGS) entry which is preliminary data.</text>
</comment>
<evidence type="ECO:0000259" key="1">
    <source>
        <dbReference type="Pfam" id="PF01636"/>
    </source>
</evidence>
<dbReference type="Gene3D" id="3.30.200.20">
    <property type="entry name" value="Phosphorylase Kinase, domain 1"/>
    <property type="match status" value="1"/>
</dbReference>
<proteinExistence type="predicted"/>
<dbReference type="Gene3D" id="1.10.510.10">
    <property type="entry name" value="Transferase(Phosphotransferase) domain 1"/>
    <property type="match status" value="1"/>
</dbReference>
<dbReference type="InterPro" id="IPR002575">
    <property type="entry name" value="Aminoglycoside_PTrfase"/>
</dbReference>
<evidence type="ECO:0000313" key="3">
    <source>
        <dbReference type="Proteomes" id="UP000250462"/>
    </source>
</evidence>
<dbReference type="GO" id="GO:0016740">
    <property type="term" value="F:transferase activity"/>
    <property type="evidence" value="ECO:0007669"/>
    <property type="project" value="UniProtKB-KW"/>
</dbReference>
<keyword evidence="3" id="KW-1185">Reference proteome</keyword>
<dbReference type="AlphaFoldDB" id="A0A329R374"/>
<organism evidence="2 3">
    <name type="scientific">Phytoactinopolyspora halophila</name>
    <dbReference type="NCBI Taxonomy" id="1981511"/>
    <lineage>
        <taxon>Bacteria</taxon>
        <taxon>Bacillati</taxon>
        <taxon>Actinomycetota</taxon>
        <taxon>Actinomycetes</taxon>
        <taxon>Jiangellales</taxon>
        <taxon>Jiangellaceae</taxon>
        <taxon>Phytoactinopolyspora</taxon>
    </lineage>
</organism>
<protein>
    <submittedName>
        <fullName evidence="2">Aminoglycoside phosphotransferase family protein</fullName>
    </submittedName>
</protein>
<accession>A0A329R374</accession>